<evidence type="ECO:0000313" key="4">
    <source>
        <dbReference type="Proteomes" id="UP000814176"/>
    </source>
</evidence>
<sequence>MNFLDTFDIAGAPTPPPGQPETSLNEEVQQVVGQLSRFWGGFRKQSQAVIDTARKDISEAVTQAQKELSKLAEAPAEAGSSSAEQSTAEPSAEEESSEKDTDATLSAGTPDDDDDDDTTTPQAGTSQAQSQTLLSRLQATLPPNLVASVQEKLPESLKHARATSLSAPDFAALRSTIAGELARMQGSSEELLQRVQGQSGELLQRVQAGELLQRGEGLFKQVQGGGEEFLREAGEFLREAVRVVPPEPGEGSAGVVWDGTDVWMIPTYSPAATPTEGAGSERRKGKERRSMDSVRAATRAQAMLTQLRHDPQIVRTDPSANPSEREAFAAWTAREIDATGGIDGELWSKRIEDEKAVREELATLLETLVPSELDVSTFWARYFFRVHQVEREEERRRALLQGTTENEEDFSWEDDDDEAPAPSLASAPTKLAIPSGSAPASAVPPTSAAAASTPTTSTPATTSPRQSSEESYDVVSSQVSRTASTLDVAEGKEDPVVPNEQSANAASAEKEEDHDEEDSDWE</sequence>
<dbReference type="SUPFAM" id="SSF140383">
    <property type="entry name" value="BSD domain-like"/>
    <property type="match status" value="1"/>
</dbReference>
<dbReference type="Proteomes" id="UP000814176">
    <property type="component" value="Unassembled WGS sequence"/>
</dbReference>
<feature type="compositionally biased region" description="Basic and acidic residues" evidence="1">
    <location>
        <begin position="279"/>
        <end position="292"/>
    </location>
</feature>
<comment type="caution">
    <text evidence="3">The sequence shown here is derived from an EMBL/GenBank/DDBJ whole genome shotgun (WGS) entry which is preliminary data.</text>
</comment>
<proteinExistence type="predicted"/>
<name>A0ABQ8K245_9APHY</name>
<gene>
    <name evidence="3" type="ORF">C8Q71DRAFT_911135</name>
</gene>
<accession>A0ABQ8K245</accession>
<evidence type="ECO:0000259" key="2">
    <source>
        <dbReference type="PROSITE" id="PS50858"/>
    </source>
</evidence>
<reference evidence="3 4" key="1">
    <citation type="journal article" date="2021" name="Environ. Microbiol.">
        <title>Gene family expansions and transcriptome signatures uncover fungal adaptations to wood decay.</title>
        <authorList>
            <person name="Hage H."/>
            <person name="Miyauchi S."/>
            <person name="Viragh M."/>
            <person name="Drula E."/>
            <person name="Min B."/>
            <person name="Chaduli D."/>
            <person name="Navarro D."/>
            <person name="Favel A."/>
            <person name="Norest M."/>
            <person name="Lesage-Meessen L."/>
            <person name="Balint B."/>
            <person name="Merenyi Z."/>
            <person name="de Eugenio L."/>
            <person name="Morin E."/>
            <person name="Martinez A.T."/>
            <person name="Baldrian P."/>
            <person name="Stursova M."/>
            <person name="Martinez M.J."/>
            <person name="Novotny C."/>
            <person name="Magnuson J.K."/>
            <person name="Spatafora J.W."/>
            <person name="Maurice S."/>
            <person name="Pangilinan J."/>
            <person name="Andreopoulos W."/>
            <person name="LaButti K."/>
            <person name="Hundley H."/>
            <person name="Na H."/>
            <person name="Kuo A."/>
            <person name="Barry K."/>
            <person name="Lipzen A."/>
            <person name="Henrissat B."/>
            <person name="Riley R."/>
            <person name="Ahrendt S."/>
            <person name="Nagy L.G."/>
            <person name="Grigoriev I.V."/>
            <person name="Martin F."/>
            <person name="Rosso M.N."/>
        </authorList>
    </citation>
    <scope>NUCLEOTIDE SEQUENCE [LARGE SCALE GENOMIC DNA]</scope>
    <source>
        <strain evidence="3 4">CIRM-BRFM 1785</strain>
    </source>
</reference>
<feature type="compositionally biased region" description="Low complexity" evidence="1">
    <location>
        <begin position="72"/>
        <end position="90"/>
    </location>
</feature>
<feature type="compositionally biased region" description="Acidic residues" evidence="1">
    <location>
        <begin position="510"/>
        <end position="522"/>
    </location>
</feature>
<dbReference type="InterPro" id="IPR051494">
    <property type="entry name" value="BSD_domain-containing"/>
</dbReference>
<dbReference type="Pfam" id="PF03909">
    <property type="entry name" value="BSD"/>
    <property type="match status" value="1"/>
</dbReference>
<feature type="region of interest" description="Disordered" evidence="1">
    <location>
        <begin position="62"/>
        <end position="131"/>
    </location>
</feature>
<organism evidence="3 4">
    <name type="scientific">Rhodofomes roseus</name>
    <dbReference type="NCBI Taxonomy" id="34475"/>
    <lineage>
        <taxon>Eukaryota</taxon>
        <taxon>Fungi</taxon>
        <taxon>Dikarya</taxon>
        <taxon>Basidiomycota</taxon>
        <taxon>Agaricomycotina</taxon>
        <taxon>Agaricomycetes</taxon>
        <taxon>Polyporales</taxon>
        <taxon>Rhodofomes</taxon>
    </lineage>
</organism>
<dbReference type="RefSeq" id="XP_047774102.1">
    <property type="nucleotide sequence ID" value="XM_047929119.1"/>
</dbReference>
<dbReference type="GeneID" id="72009851"/>
<protein>
    <recommendedName>
        <fullName evidence="2">BSD domain-containing protein</fullName>
    </recommendedName>
</protein>
<keyword evidence="4" id="KW-1185">Reference proteome</keyword>
<dbReference type="PANTHER" id="PTHR16019:SF5">
    <property type="entry name" value="BSD DOMAIN-CONTAINING PROTEIN 1"/>
    <property type="match status" value="1"/>
</dbReference>
<feature type="compositionally biased region" description="Polar residues" evidence="1">
    <location>
        <begin position="122"/>
        <end position="131"/>
    </location>
</feature>
<feature type="region of interest" description="Disordered" evidence="1">
    <location>
        <begin position="268"/>
        <end position="292"/>
    </location>
</feature>
<dbReference type="Gene3D" id="1.10.3970.10">
    <property type="entry name" value="BSD domain"/>
    <property type="match status" value="1"/>
</dbReference>
<feature type="compositionally biased region" description="Polar residues" evidence="1">
    <location>
        <begin position="474"/>
        <end position="485"/>
    </location>
</feature>
<feature type="domain" description="BSD" evidence="2">
    <location>
        <begin position="359"/>
        <end position="390"/>
    </location>
</feature>
<dbReference type="EMBL" id="JADCUA010000029">
    <property type="protein sequence ID" value="KAH9830841.1"/>
    <property type="molecule type" value="Genomic_DNA"/>
</dbReference>
<feature type="region of interest" description="Disordered" evidence="1">
    <location>
        <begin position="1"/>
        <end position="27"/>
    </location>
</feature>
<feature type="region of interest" description="Disordered" evidence="1">
    <location>
        <begin position="399"/>
        <end position="522"/>
    </location>
</feature>
<dbReference type="InterPro" id="IPR035925">
    <property type="entry name" value="BSD_dom_sf"/>
</dbReference>
<dbReference type="PROSITE" id="PS50858">
    <property type="entry name" value="BSD"/>
    <property type="match status" value="1"/>
</dbReference>
<evidence type="ECO:0000256" key="1">
    <source>
        <dbReference type="SAM" id="MobiDB-lite"/>
    </source>
</evidence>
<feature type="compositionally biased region" description="Low complexity" evidence="1">
    <location>
        <begin position="434"/>
        <end position="464"/>
    </location>
</feature>
<feature type="compositionally biased region" description="Acidic residues" evidence="1">
    <location>
        <begin position="405"/>
        <end position="419"/>
    </location>
</feature>
<evidence type="ECO:0000313" key="3">
    <source>
        <dbReference type="EMBL" id="KAH9830841.1"/>
    </source>
</evidence>
<dbReference type="InterPro" id="IPR005607">
    <property type="entry name" value="BSD_dom"/>
</dbReference>
<dbReference type="PANTHER" id="PTHR16019">
    <property type="entry name" value="SYNAPSE-ASSOCIATED PROTEIN"/>
    <property type="match status" value="1"/>
</dbReference>